<evidence type="ECO:0000259" key="6">
    <source>
        <dbReference type="PROSITE" id="PS51039"/>
    </source>
</evidence>
<dbReference type="InterPro" id="IPR000058">
    <property type="entry name" value="Znf_AN1"/>
</dbReference>
<dbReference type="Pfam" id="PF25327">
    <property type="entry name" value="UBL_ZFAND1"/>
    <property type="match status" value="1"/>
</dbReference>
<dbReference type="PANTHER" id="PTHR14677:SF40">
    <property type="entry name" value="CDC48-ASSOCIATED UBIQUITIN-LIKE_ZINC FINGER PROTEIN 1"/>
    <property type="match status" value="1"/>
</dbReference>
<keyword evidence="2 4" id="KW-0863">Zinc-finger</keyword>
<sequence length="345" mass="37444">MSGSQRPPHGASTSSNSSTPPPGSGLQQHSHLFGPSSSETSYVNMTEVDNRTTDVSLAGKHCQYEYCGQLDFLPFFCQSCRKTFCLDHRTETAHHCTNEGAWAARRRQAQLAKPSAGESRTMRDFVSQKPCASNACKTVVGTSLVPGVHCSNCNRDYCLKHRLREDHNCANLQPIGARPGGSAMADSAARARSALGKLRAWGAAKKEQANKALPRPAAQQTAAARMAALTDLKRTAKGDAKIPAEKRLYLHVEAEAASTQAKLPKGKFFYQKDWVIGRILDAAARNLQIANINNQSSKEEDKLRIFHVEGGRLLEFNEQAGKALANGNTIVLLRGVGPPPELINL</sequence>
<protein>
    <recommendedName>
        <fullName evidence="6">AN1-type domain-containing protein</fullName>
    </recommendedName>
</protein>
<dbReference type="Proteomes" id="UP001642405">
    <property type="component" value="Unassembled WGS sequence"/>
</dbReference>
<keyword evidence="8" id="KW-1185">Reference proteome</keyword>
<keyword evidence="1" id="KW-0479">Metal-binding</keyword>
<reference evidence="7 8" key="1">
    <citation type="submission" date="2024-01" db="EMBL/GenBank/DDBJ databases">
        <authorList>
            <person name="Allen C."/>
            <person name="Tagirdzhanova G."/>
        </authorList>
    </citation>
    <scope>NUCLEOTIDE SEQUENCE [LARGE SCALE GENOMIC DNA]</scope>
</reference>
<evidence type="ECO:0000313" key="7">
    <source>
        <dbReference type="EMBL" id="CAK7211781.1"/>
    </source>
</evidence>
<evidence type="ECO:0000256" key="2">
    <source>
        <dbReference type="ARBA" id="ARBA00022771"/>
    </source>
</evidence>
<comment type="caution">
    <text evidence="7">The sequence shown here is derived from an EMBL/GenBank/DDBJ whole genome shotgun (WGS) entry which is preliminary data.</text>
</comment>
<feature type="domain" description="AN1-type" evidence="6">
    <location>
        <begin position="56"/>
        <end position="104"/>
    </location>
</feature>
<dbReference type="Gene3D" id="4.10.1110.10">
    <property type="entry name" value="AN1-like Zinc finger"/>
    <property type="match status" value="2"/>
</dbReference>
<dbReference type="PROSITE" id="PS51039">
    <property type="entry name" value="ZF_AN1"/>
    <property type="match status" value="2"/>
</dbReference>
<feature type="domain" description="AN1-type" evidence="6">
    <location>
        <begin position="125"/>
        <end position="177"/>
    </location>
</feature>
<keyword evidence="3" id="KW-0862">Zinc</keyword>
<name>A0ABP0AWY5_9PEZI</name>
<dbReference type="PANTHER" id="PTHR14677">
    <property type="entry name" value="ARSENITE INDUCUBLE RNA ASSOCIATED PROTEIN AIP-1-RELATED"/>
    <property type="match status" value="1"/>
</dbReference>
<dbReference type="Pfam" id="PF01428">
    <property type="entry name" value="zf-AN1"/>
    <property type="match status" value="2"/>
</dbReference>
<evidence type="ECO:0000256" key="5">
    <source>
        <dbReference type="SAM" id="MobiDB-lite"/>
    </source>
</evidence>
<dbReference type="EMBL" id="CAWUHB010000004">
    <property type="protein sequence ID" value="CAK7211781.1"/>
    <property type="molecule type" value="Genomic_DNA"/>
</dbReference>
<dbReference type="InterPro" id="IPR057358">
    <property type="entry name" value="UBL_ZFAND1-like"/>
</dbReference>
<dbReference type="InterPro" id="IPR035896">
    <property type="entry name" value="AN1-like_Znf"/>
</dbReference>
<evidence type="ECO:0000313" key="8">
    <source>
        <dbReference type="Proteomes" id="UP001642405"/>
    </source>
</evidence>
<organism evidence="7 8">
    <name type="scientific">Sporothrix curviconia</name>
    <dbReference type="NCBI Taxonomy" id="1260050"/>
    <lineage>
        <taxon>Eukaryota</taxon>
        <taxon>Fungi</taxon>
        <taxon>Dikarya</taxon>
        <taxon>Ascomycota</taxon>
        <taxon>Pezizomycotina</taxon>
        <taxon>Sordariomycetes</taxon>
        <taxon>Sordariomycetidae</taxon>
        <taxon>Ophiostomatales</taxon>
        <taxon>Ophiostomataceae</taxon>
        <taxon>Sporothrix</taxon>
    </lineage>
</organism>
<feature type="compositionally biased region" description="Polar residues" evidence="5">
    <location>
        <begin position="26"/>
        <end position="40"/>
    </location>
</feature>
<evidence type="ECO:0000256" key="4">
    <source>
        <dbReference type="PROSITE-ProRule" id="PRU00449"/>
    </source>
</evidence>
<feature type="region of interest" description="Disordered" evidence="5">
    <location>
        <begin position="1"/>
        <end position="40"/>
    </location>
</feature>
<gene>
    <name evidence="7" type="ORF">SCUCBS95973_001237</name>
</gene>
<evidence type="ECO:0000256" key="3">
    <source>
        <dbReference type="ARBA" id="ARBA00022833"/>
    </source>
</evidence>
<feature type="compositionally biased region" description="Low complexity" evidence="5">
    <location>
        <begin position="7"/>
        <end position="18"/>
    </location>
</feature>
<proteinExistence type="predicted"/>
<dbReference type="SUPFAM" id="SSF118310">
    <property type="entry name" value="AN1-like Zinc finger"/>
    <property type="match status" value="2"/>
</dbReference>
<evidence type="ECO:0000256" key="1">
    <source>
        <dbReference type="ARBA" id="ARBA00022723"/>
    </source>
</evidence>
<accession>A0ABP0AWY5</accession>
<dbReference type="SMART" id="SM00154">
    <property type="entry name" value="ZnF_AN1"/>
    <property type="match status" value="2"/>
</dbReference>